<feature type="compositionally biased region" description="Acidic residues" evidence="1">
    <location>
        <begin position="172"/>
        <end position="185"/>
    </location>
</feature>
<dbReference type="AlphaFoldDB" id="A0A9P6UWA3"/>
<evidence type="ECO:0000313" key="2">
    <source>
        <dbReference type="EMBL" id="KAG0322152.1"/>
    </source>
</evidence>
<feature type="compositionally biased region" description="Basic and acidic residues" evidence="1">
    <location>
        <begin position="398"/>
        <end position="416"/>
    </location>
</feature>
<accession>A0A9P6UWA3</accession>
<dbReference type="Proteomes" id="UP000823405">
    <property type="component" value="Unassembled WGS sequence"/>
</dbReference>
<comment type="caution">
    <text evidence="2">The sequence shown here is derived from an EMBL/GenBank/DDBJ whole genome shotgun (WGS) entry which is preliminary data.</text>
</comment>
<feature type="region of interest" description="Disordered" evidence="1">
    <location>
        <begin position="1"/>
        <end position="24"/>
    </location>
</feature>
<feature type="compositionally biased region" description="Basic and acidic residues" evidence="1">
    <location>
        <begin position="147"/>
        <end position="156"/>
    </location>
</feature>
<keyword evidence="3" id="KW-1185">Reference proteome</keyword>
<feature type="compositionally biased region" description="Basic and acidic residues" evidence="1">
    <location>
        <begin position="1"/>
        <end position="11"/>
    </location>
</feature>
<name>A0A9P6UWA3_9FUNG</name>
<reference evidence="2" key="1">
    <citation type="journal article" date="2020" name="Fungal Divers.">
        <title>Resolving the Mortierellaceae phylogeny through synthesis of multi-gene phylogenetics and phylogenomics.</title>
        <authorList>
            <person name="Vandepol N."/>
            <person name="Liber J."/>
            <person name="Desiro A."/>
            <person name="Na H."/>
            <person name="Kennedy M."/>
            <person name="Barry K."/>
            <person name="Grigoriev I.V."/>
            <person name="Miller A.N."/>
            <person name="O'Donnell K."/>
            <person name="Stajich J.E."/>
            <person name="Bonito G."/>
        </authorList>
    </citation>
    <scope>NUCLEOTIDE SEQUENCE</scope>
    <source>
        <strain evidence="2">NVP60</strain>
    </source>
</reference>
<feature type="region of interest" description="Disordered" evidence="1">
    <location>
        <begin position="145"/>
        <end position="185"/>
    </location>
</feature>
<sequence>MRYSDDDRYETLFEGDEDKDDNVTGHYQYAESDQDTLDGYGSGYGSDISGIEDNAAGSDYESGYVYGDEDLDYEDKEQFLDLKDEMIIVDKISISSSTMTSLAQTQSTAARATAILVIVHQSTTLRLTYFKRDCPARHIIRDDDETRLESDSHDDFSDTNFTAPGLTNNGSDDGEDEDEDDDNDEDDVKCLYHWEEYCGDPLLSLTAELVNLDSQEKFSETFTNQCAYIKSAEFEEDLEYADREQTLEQFLEQMHARQQGRQLESFFGKADEDNEGEADCAVARWEVYPEPEEELHADKNSDSIFTSRDDTDCQKKHADGEVAPTTRNMMTMQHQDKSDEVEYTIPTDQDAGGSANTDANINNKAQCGQHRSDGEVTNCGDASDSDEETVHGSGSDDDSGKNKDVDRENASGHDARQFLGANSVEANKIIQV</sequence>
<proteinExistence type="predicted"/>
<evidence type="ECO:0000313" key="3">
    <source>
        <dbReference type="Proteomes" id="UP000823405"/>
    </source>
</evidence>
<dbReference type="EMBL" id="JAAAIN010000039">
    <property type="protein sequence ID" value="KAG0322152.1"/>
    <property type="molecule type" value="Genomic_DNA"/>
</dbReference>
<evidence type="ECO:0000256" key="1">
    <source>
        <dbReference type="SAM" id="MobiDB-lite"/>
    </source>
</evidence>
<feature type="compositionally biased region" description="Basic and acidic residues" evidence="1">
    <location>
        <begin position="294"/>
        <end position="320"/>
    </location>
</feature>
<gene>
    <name evidence="2" type="ORF">BGZ97_008502</name>
</gene>
<protein>
    <submittedName>
        <fullName evidence="2">Uncharacterized protein</fullName>
    </submittedName>
</protein>
<feature type="compositionally biased region" description="Polar residues" evidence="1">
    <location>
        <begin position="354"/>
        <end position="366"/>
    </location>
</feature>
<feature type="compositionally biased region" description="Polar residues" evidence="1">
    <location>
        <begin position="158"/>
        <end position="171"/>
    </location>
</feature>
<organism evidence="2 3">
    <name type="scientific">Linnemannia gamsii</name>
    <dbReference type="NCBI Taxonomy" id="64522"/>
    <lineage>
        <taxon>Eukaryota</taxon>
        <taxon>Fungi</taxon>
        <taxon>Fungi incertae sedis</taxon>
        <taxon>Mucoromycota</taxon>
        <taxon>Mortierellomycotina</taxon>
        <taxon>Mortierellomycetes</taxon>
        <taxon>Mortierellales</taxon>
        <taxon>Mortierellaceae</taxon>
        <taxon>Linnemannia</taxon>
    </lineage>
</organism>
<feature type="region of interest" description="Disordered" evidence="1">
    <location>
        <begin position="292"/>
        <end position="432"/>
    </location>
</feature>